<dbReference type="RefSeq" id="WP_179773023.1">
    <property type="nucleotide sequence ID" value="NZ_JACCFK010000001.1"/>
</dbReference>
<sequence length="142" mass="15395">MHSQRLPEEIGDARLLDVKQLVGDVPPETAYEALLGLGVFALPWCRACRRTSFPPRVLCPHCGATGISWLRAAPGGVVYSLSVVHLRNAEPRVVALIDLDDGPRIMTNLVGAPADAFAIGMRVRVQVETRDETPLALFTPEA</sequence>
<protein>
    <recommendedName>
        <fullName evidence="5">DNA-binding protein</fullName>
    </recommendedName>
</protein>
<dbReference type="Pfam" id="PF12172">
    <property type="entry name" value="zf-ChsH2"/>
    <property type="match status" value="1"/>
</dbReference>
<evidence type="ECO:0000313" key="3">
    <source>
        <dbReference type="EMBL" id="NYI88844.1"/>
    </source>
</evidence>
<dbReference type="InterPro" id="IPR022002">
    <property type="entry name" value="ChsH2_Znr"/>
</dbReference>
<comment type="caution">
    <text evidence="3">The sequence shown here is derived from an EMBL/GenBank/DDBJ whole genome shotgun (WGS) entry which is preliminary data.</text>
</comment>
<evidence type="ECO:0000313" key="4">
    <source>
        <dbReference type="Proteomes" id="UP000549616"/>
    </source>
</evidence>
<dbReference type="InterPro" id="IPR052513">
    <property type="entry name" value="Thioester_dehydratase-like"/>
</dbReference>
<dbReference type="PANTHER" id="PTHR34075">
    <property type="entry name" value="BLR3430 PROTEIN"/>
    <property type="match status" value="1"/>
</dbReference>
<accession>A0A853B1Z9</accession>
<dbReference type="Proteomes" id="UP000549616">
    <property type="component" value="Unassembled WGS sequence"/>
</dbReference>
<dbReference type="EMBL" id="JACCFK010000001">
    <property type="protein sequence ID" value="NYI88844.1"/>
    <property type="molecule type" value="Genomic_DNA"/>
</dbReference>
<name>A0A853B1Z9_9PSEU</name>
<evidence type="ECO:0008006" key="5">
    <source>
        <dbReference type="Google" id="ProtNLM"/>
    </source>
</evidence>
<dbReference type="InterPro" id="IPR002878">
    <property type="entry name" value="ChsH2_C"/>
</dbReference>
<gene>
    <name evidence="3" type="ORF">HNR02_002167</name>
</gene>
<dbReference type="PANTHER" id="PTHR34075:SF5">
    <property type="entry name" value="BLR3430 PROTEIN"/>
    <property type="match status" value="1"/>
</dbReference>
<organism evidence="3 4">
    <name type="scientific">Amycolatopsis endophytica</name>
    <dbReference type="NCBI Taxonomy" id="860233"/>
    <lineage>
        <taxon>Bacteria</taxon>
        <taxon>Bacillati</taxon>
        <taxon>Actinomycetota</taxon>
        <taxon>Actinomycetes</taxon>
        <taxon>Pseudonocardiales</taxon>
        <taxon>Pseudonocardiaceae</taxon>
        <taxon>Amycolatopsis</taxon>
    </lineage>
</organism>
<evidence type="ECO:0000259" key="1">
    <source>
        <dbReference type="Pfam" id="PF01796"/>
    </source>
</evidence>
<feature type="domain" description="ChsH2 rubredoxin-like zinc ribbon" evidence="2">
    <location>
        <begin position="45"/>
        <end position="66"/>
    </location>
</feature>
<dbReference type="InterPro" id="IPR012340">
    <property type="entry name" value="NA-bd_OB-fold"/>
</dbReference>
<dbReference type="Pfam" id="PF01796">
    <property type="entry name" value="OB_ChsH2_C"/>
    <property type="match status" value="1"/>
</dbReference>
<keyword evidence="4" id="KW-1185">Reference proteome</keyword>
<dbReference type="AlphaFoldDB" id="A0A853B1Z9"/>
<reference evidence="3 4" key="1">
    <citation type="submission" date="2020-07" db="EMBL/GenBank/DDBJ databases">
        <title>Sequencing the genomes of 1000 actinobacteria strains.</title>
        <authorList>
            <person name="Klenk H.-P."/>
        </authorList>
    </citation>
    <scope>NUCLEOTIDE SEQUENCE [LARGE SCALE GENOMIC DNA]</scope>
    <source>
        <strain evidence="3 4">DSM 104006</strain>
    </source>
</reference>
<dbReference type="Gene3D" id="6.10.30.10">
    <property type="match status" value="1"/>
</dbReference>
<evidence type="ECO:0000259" key="2">
    <source>
        <dbReference type="Pfam" id="PF12172"/>
    </source>
</evidence>
<dbReference type="SUPFAM" id="SSF50249">
    <property type="entry name" value="Nucleic acid-binding proteins"/>
    <property type="match status" value="1"/>
</dbReference>
<proteinExistence type="predicted"/>
<feature type="domain" description="ChsH2 C-terminal OB-fold" evidence="1">
    <location>
        <begin position="69"/>
        <end position="127"/>
    </location>
</feature>